<organism evidence="1 2">
    <name type="scientific">Ceratopteris richardii</name>
    <name type="common">Triangle waterfern</name>
    <dbReference type="NCBI Taxonomy" id="49495"/>
    <lineage>
        <taxon>Eukaryota</taxon>
        <taxon>Viridiplantae</taxon>
        <taxon>Streptophyta</taxon>
        <taxon>Embryophyta</taxon>
        <taxon>Tracheophyta</taxon>
        <taxon>Polypodiopsida</taxon>
        <taxon>Polypodiidae</taxon>
        <taxon>Polypodiales</taxon>
        <taxon>Pteridineae</taxon>
        <taxon>Pteridaceae</taxon>
        <taxon>Parkerioideae</taxon>
        <taxon>Ceratopteris</taxon>
    </lineage>
</organism>
<reference evidence="1 2" key="1">
    <citation type="submission" date="2021-08" db="EMBL/GenBank/DDBJ databases">
        <title>WGS assembly of Ceratopteris richardii.</title>
        <authorList>
            <person name="Marchant D.B."/>
            <person name="Chen G."/>
            <person name="Jenkins J."/>
            <person name="Shu S."/>
            <person name="Leebens-Mack J."/>
            <person name="Grimwood J."/>
            <person name="Schmutz J."/>
            <person name="Soltis P."/>
            <person name="Soltis D."/>
            <person name="Chen Z.-H."/>
        </authorList>
    </citation>
    <scope>NUCLEOTIDE SEQUENCE [LARGE SCALE GENOMIC DNA]</scope>
    <source>
        <strain evidence="1">Whitten #5841</strain>
        <tissue evidence="1">Leaf</tissue>
    </source>
</reference>
<dbReference type="EMBL" id="CM035432">
    <property type="protein sequence ID" value="KAH7295541.1"/>
    <property type="molecule type" value="Genomic_DNA"/>
</dbReference>
<keyword evidence="2" id="KW-1185">Reference proteome</keyword>
<protein>
    <submittedName>
        <fullName evidence="1">Uncharacterized protein</fullName>
    </submittedName>
</protein>
<evidence type="ECO:0000313" key="1">
    <source>
        <dbReference type="EMBL" id="KAH7295541.1"/>
    </source>
</evidence>
<accession>A0A8T2RHY4</accession>
<dbReference type="AlphaFoldDB" id="A0A8T2RHY4"/>
<gene>
    <name evidence="1" type="ORF">KP509_27G054100</name>
</gene>
<name>A0A8T2RHY4_CERRI</name>
<dbReference type="Proteomes" id="UP000825935">
    <property type="component" value="Chromosome 27"/>
</dbReference>
<comment type="caution">
    <text evidence="1">The sequence shown here is derived from an EMBL/GenBank/DDBJ whole genome shotgun (WGS) entry which is preliminary data.</text>
</comment>
<proteinExistence type="predicted"/>
<sequence length="102" mass="11235">MCINLHLDVSNTTDLLGIHDAHYAFPLCTISVPVLSGVRPLSVNMVSELHCDTMVSQFAAITLQPFTQPSHKSYFTFVVMFCCNLPTSRQSNLSCNALNTLT</sequence>
<evidence type="ECO:0000313" key="2">
    <source>
        <dbReference type="Proteomes" id="UP000825935"/>
    </source>
</evidence>